<dbReference type="VEuPathDB" id="FungiDB:SeMB42_g07467"/>
<dbReference type="EMBL" id="QEAM01000289">
    <property type="protein sequence ID" value="TPX42045.1"/>
    <property type="molecule type" value="Genomic_DNA"/>
</dbReference>
<gene>
    <name evidence="1" type="ORF">SeLEV6574_g05786</name>
</gene>
<organism evidence="1 2">
    <name type="scientific">Synchytrium endobioticum</name>
    <dbReference type="NCBI Taxonomy" id="286115"/>
    <lineage>
        <taxon>Eukaryota</taxon>
        <taxon>Fungi</taxon>
        <taxon>Fungi incertae sedis</taxon>
        <taxon>Chytridiomycota</taxon>
        <taxon>Chytridiomycota incertae sedis</taxon>
        <taxon>Chytridiomycetes</taxon>
        <taxon>Synchytriales</taxon>
        <taxon>Synchytriaceae</taxon>
        <taxon>Synchytrium</taxon>
    </lineage>
</organism>
<sequence>MDVLEKVICEEDFYLDYADGREKVIAQVSEQVFGCKDAALPLYPSIKSSIQAFRHTLKTALAKNLSYVLGVNSATSCSQISSRCAGLVRTEGHINGAPGGYGLYQSPVLQRALGVMFEKTAHLCQRWGWQTYPANAIAYTILLLDVVVRSTNLTSTKLPNAVATHGEWRRKLLHFQSSHPNTFEALFGCATDKGGSDD</sequence>
<reference evidence="1 2" key="1">
    <citation type="journal article" date="2019" name="Sci. Rep.">
        <title>Comparative genomics of chytrid fungi reveal insights into the obligate biotrophic and pathogenic lifestyle of Synchytrium endobioticum.</title>
        <authorList>
            <person name="van de Vossenberg B.T.L.H."/>
            <person name="Warris S."/>
            <person name="Nguyen H.D.T."/>
            <person name="van Gent-Pelzer M.P.E."/>
            <person name="Joly D.L."/>
            <person name="van de Geest H.C."/>
            <person name="Bonants P.J.M."/>
            <person name="Smith D.S."/>
            <person name="Levesque C.A."/>
            <person name="van der Lee T.A.J."/>
        </authorList>
    </citation>
    <scope>NUCLEOTIDE SEQUENCE [LARGE SCALE GENOMIC DNA]</scope>
    <source>
        <strain evidence="1 2">LEV6574</strain>
    </source>
</reference>
<accession>A0A507CSF4</accession>
<dbReference type="Proteomes" id="UP000320475">
    <property type="component" value="Unassembled WGS sequence"/>
</dbReference>
<comment type="caution">
    <text evidence="1">The sequence shown here is derived from an EMBL/GenBank/DDBJ whole genome shotgun (WGS) entry which is preliminary data.</text>
</comment>
<evidence type="ECO:0000313" key="1">
    <source>
        <dbReference type="EMBL" id="TPX42045.1"/>
    </source>
</evidence>
<evidence type="ECO:0000313" key="2">
    <source>
        <dbReference type="Proteomes" id="UP000320475"/>
    </source>
</evidence>
<name>A0A507CSF4_9FUNG</name>
<protein>
    <submittedName>
        <fullName evidence="1">Uncharacterized protein</fullName>
    </submittedName>
</protein>
<proteinExistence type="predicted"/>
<dbReference type="AlphaFoldDB" id="A0A507CSF4"/>